<dbReference type="Gene3D" id="3.40.50.2000">
    <property type="entry name" value="Glycogen Phosphorylase B"/>
    <property type="match status" value="2"/>
</dbReference>
<proteinExistence type="predicted"/>
<dbReference type="EMBL" id="AWVH01000002">
    <property type="protein sequence ID" value="ERJ94482.1"/>
    <property type="molecule type" value="Genomic_DNA"/>
</dbReference>
<name>A0ABN0P238_TRELE</name>
<dbReference type="RefSeq" id="WP_021685988.1">
    <property type="nucleotide sequence ID" value="NZ_KI260552.1"/>
</dbReference>
<protein>
    <submittedName>
        <fullName evidence="3">Glycosyltransferase, group 1 family protein</fullName>
    </submittedName>
</protein>
<evidence type="ECO:0000313" key="3">
    <source>
        <dbReference type="EMBL" id="ERJ94482.1"/>
    </source>
</evidence>
<feature type="domain" description="Glycosyltransferase subfamily 4-like N-terminal" evidence="2">
    <location>
        <begin position="13"/>
        <end position="222"/>
    </location>
</feature>
<dbReference type="InterPro" id="IPR028098">
    <property type="entry name" value="Glyco_trans_4-like_N"/>
</dbReference>
<sequence>MNILLLNYMDAGGGAAIAAYRLAHALHDAGHQVTLGVVDKRTDSFIIKDLSFAKSFFQKVQKKLCSKYEYLLTKQFKSSNKIQHSLNYCSKIKIDDINKSDYDIVHLHWINDNMISIKDIARISKPLVWTMHDSWPFCGAEHHPNILEGDDRFMVGYTTKNKPKTTHGFDLCKMVYNRKKRYLQKLPIHFIAPSQWEGVCLKKSALFKHHKCTVIPNIIDREIFYPRDDKNIIRKVFNIPLDKKIIGFGAAYDVDNPLSLKGGQYLIKALKKIQNPKDYYLVIFGPANQTFTTEVKIPAFYTGYIASPVILATIYNCCDTFVCPSVIESFGYTCLESICCGVPVVAFNTGGIPDIVEHKYNGYLATPFSTDDLHSGIMYAFYNLKNLSKNCIKKVENDFDIKNTVQKHIEVYKKTLCKE</sequence>
<evidence type="ECO:0000313" key="4">
    <source>
        <dbReference type="Proteomes" id="UP000016649"/>
    </source>
</evidence>
<evidence type="ECO:0000259" key="2">
    <source>
        <dbReference type="Pfam" id="PF13439"/>
    </source>
</evidence>
<dbReference type="PANTHER" id="PTHR45947:SF3">
    <property type="entry name" value="SULFOQUINOVOSYL TRANSFERASE SQD2"/>
    <property type="match status" value="1"/>
</dbReference>
<comment type="caution">
    <text evidence="3">The sequence shown here is derived from an EMBL/GenBank/DDBJ whole genome shotgun (WGS) entry which is preliminary data.</text>
</comment>
<dbReference type="SUPFAM" id="SSF53756">
    <property type="entry name" value="UDP-Glycosyltransferase/glycogen phosphorylase"/>
    <property type="match status" value="1"/>
</dbReference>
<evidence type="ECO:0000259" key="1">
    <source>
        <dbReference type="Pfam" id="PF00534"/>
    </source>
</evidence>
<dbReference type="PANTHER" id="PTHR45947">
    <property type="entry name" value="SULFOQUINOVOSYL TRANSFERASE SQD2"/>
    <property type="match status" value="1"/>
</dbReference>
<gene>
    <name evidence="3" type="ORF">HMPREF9193_00015</name>
</gene>
<reference evidence="3 4" key="1">
    <citation type="submission" date="2013-08" db="EMBL/GenBank/DDBJ databases">
        <authorList>
            <person name="Weinstock G."/>
            <person name="Sodergren E."/>
            <person name="Wylie T."/>
            <person name="Fulton L."/>
            <person name="Fulton R."/>
            <person name="Fronick C."/>
            <person name="O'Laughlin M."/>
            <person name="Godfrey J."/>
            <person name="Miner T."/>
            <person name="Herter B."/>
            <person name="Appelbaum E."/>
            <person name="Cordes M."/>
            <person name="Lek S."/>
            <person name="Wollam A."/>
            <person name="Pepin K.H."/>
            <person name="Palsikar V.B."/>
            <person name="Mitreva M."/>
            <person name="Wilson R.K."/>
        </authorList>
    </citation>
    <scope>NUCLEOTIDE SEQUENCE [LARGE SCALE GENOMIC DNA]</scope>
    <source>
        <strain evidence="3 4">ATCC 700332</strain>
    </source>
</reference>
<dbReference type="Pfam" id="PF13439">
    <property type="entry name" value="Glyco_transf_4"/>
    <property type="match status" value="1"/>
</dbReference>
<accession>A0ABN0P238</accession>
<organism evidence="3 4">
    <name type="scientific">Treponema lecithinolyticum ATCC 700332</name>
    <dbReference type="NCBI Taxonomy" id="1321815"/>
    <lineage>
        <taxon>Bacteria</taxon>
        <taxon>Pseudomonadati</taxon>
        <taxon>Spirochaetota</taxon>
        <taxon>Spirochaetia</taxon>
        <taxon>Spirochaetales</taxon>
        <taxon>Treponemataceae</taxon>
        <taxon>Treponema</taxon>
    </lineage>
</organism>
<feature type="domain" description="Glycosyl transferase family 1" evidence="1">
    <location>
        <begin position="231"/>
        <end position="395"/>
    </location>
</feature>
<dbReference type="InterPro" id="IPR050194">
    <property type="entry name" value="Glycosyltransferase_grp1"/>
</dbReference>
<dbReference type="Proteomes" id="UP000016649">
    <property type="component" value="Unassembled WGS sequence"/>
</dbReference>
<keyword evidence="4" id="KW-1185">Reference proteome</keyword>
<dbReference type="InterPro" id="IPR001296">
    <property type="entry name" value="Glyco_trans_1"/>
</dbReference>
<dbReference type="Pfam" id="PF00534">
    <property type="entry name" value="Glycos_transf_1"/>
    <property type="match status" value="1"/>
</dbReference>